<protein>
    <submittedName>
        <fullName evidence="2">NAD(P)/FAD-dependent oxidoreductase</fullName>
    </submittedName>
</protein>
<organism evidence="2 3">
    <name type="scientific">Paenibacillus phytorum</name>
    <dbReference type="NCBI Taxonomy" id="2654977"/>
    <lineage>
        <taxon>Bacteria</taxon>
        <taxon>Bacillati</taxon>
        <taxon>Bacillota</taxon>
        <taxon>Bacilli</taxon>
        <taxon>Bacillales</taxon>
        <taxon>Paenibacillaceae</taxon>
        <taxon>Paenibacillus</taxon>
    </lineage>
</organism>
<dbReference type="Proteomes" id="UP000616779">
    <property type="component" value="Unassembled WGS sequence"/>
</dbReference>
<dbReference type="PANTHER" id="PTHR42685:SF22">
    <property type="entry name" value="CONDITIONED MEDIUM FACTOR RECEPTOR 1"/>
    <property type="match status" value="1"/>
</dbReference>
<accession>A0ABX1Y4M3</accession>
<dbReference type="Gene3D" id="3.50.50.60">
    <property type="entry name" value="FAD/NAD(P)-binding domain"/>
    <property type="match status" value="1"/>
</dbReference>
<comment type="caution">
    <text evidence="2">The sequence shown here is derived from an EMBL/GenBank/DDBJ whole genome shotgun (WGS) entry which is preliminary data.</text>
</comment>
<dbReference type="InterPro" id="IPR036188">
    <property type="entry name" value="FAD/NAD-bd_sf"/>
</dbReference>
<evidence type="ECO:0000313" key="2">
    <source>
        <dbReference type="EMBL" id="NOU75855.1"/>
    </source>
</evidence>
<dbReference type="PRINTS" id="PR00420">
    <property type="entry name" value="RNGMNOXGNASE"/>
</dbReference>
<keyword evidence="3" id="KW-1185">Reference proteome</keyword>
<dbReference type="Pfam" id="PF07992">
    <property type="entry name" value="Pyr_redox_2"/>
    <property type="match status" value="1"/>
</dbReference>
<dbReference type="EMBL" id="WHOA01000235">
    <property type="protein sequence ID" value="NOU75855.1"/>
    <property type="molecule type" value="Genomic_DNA"/>
</dbReference>
<dbReference type="PANTHER" id="PTHR42685">
    <property type="entry name" value="GERANYLGERANYL DIPHOSPHATE REDUCTASE"/>
    <property type="match status" value="1"/>
</dbReference>
<sequence>MNHIRDVAVIGAGIAGSSLAKSLADRGWETVLIDSKKFPRHKVCGEFLSPESQSMLNTLGLRGLVESLQPSLISRTRLIYSYGDALEIPLPGIALGVSRYSLDSTLHRAALSSGVHMQTSTTVTSVYPNDSGYKIETKQGEERITYQVRAVIAAWGANCRSGLPGHSPNATVKNTYIGVKSHFRGIEMEPVVELYFFDGGYLGISPIEGGLVNVAALLKRKAFRNTEKTILGLIDAACRRNTKLYQKLANAVPVPGTQAAVAPVDLNRKPTAWDLIPNIGDATSMIPPLCGDGMSMALRSALLCAPLADSYLCGEISLSRWQHEYSQSIKREFKGPLQWGRLIQWLFGVPVLPRLLLSAAHLTPRLAYGLVQATRLKESNS</sequence>
<name>A0ABX1Y4M3_9BACL</name>
<dbReference type="InterPro" id="IPR050407">
    <property type="entry name" value="Geranylgeranyl_reductase"/>
</dbReference>
<evidence type="ECO:0000313" key="3">
    <source>
        <dbReference type="Proteomes" id="UP000616779"/>
    </source>
</evidence>
<gene>
    <name evidence="2" type="ORF">GC098_31640</name>
</gene>
<dbReference type="RefSeq" id="WP_171647904.1">
    <property type="nucleotide sequence ID" value="NZ_WHOA01000235.1"/>
</dbReference>
<reference evidence="2 3" key="1">
    <citation type="submission" date="2019-10" db="EMBL/GenBank/DDBJ databases">
        <title>Description of Paenibacillus terrestris sp. nov.</title>
        <authorList>
            <person name="Carlier A."/>
            <person name="Qi S."/>
        </authorList>
    </citation>
    <scope>NUCLEOTIDE SEQUENCE [LARGE SCALE GENOMIC DNA]</scope>
    <source>
        <strain evidence="2 3">LMG 31458</strain>
    </source>
</reference>
<evidence type="ECO:0000259" key="1">
    <source>
        <dbReference type="Pfam" id="PF07992"/>
    </source>
</evidence>
<dbReference type="InterPro" id="IPR023753">
    <property type="entry name" value="FAD/NAD-binding_dom"/>
</dbReference>
<dbReference type="SUPFAM" id="SSF51905">
    <property type="entry name" value="FAD/NAD(P)-binding domain"/>
    <property type="match status" value="1"/>
</dbReference>
<proteinExistence type="predicted"/>
<feature type="domain" description="FAD/NAD(P)-binding" evidence="1">
    <location>
        <begin position="6"/>
        <end position="175"/>
    </location>
</feature>